<name>A0ABS8YRV6_9BACL</name>
<gene>
    <name evidence="1" type="ORF">LQV63_29300</name>
</gene>
<reference evidence="1 2" key="1">
    <citation type="submission" date="2021-11" db="EMBL/GenBank/DDBJ databases">
        <title>Draft genome sequence of Paenibacillus profundus YoMME, a new Gram-positive bacteria with exoelectrogenic properties.</title>
        <authorList>
            <person name="Hubenova Y."/>
            <person name="Hubenova E."/>
            <person name="Manasiev Y."/>
            <person name="Peykov S."/>
            <person name="Mitov M."/>
        </authorList>
    </citation>
    <scope>NUCLEOTIDE SEQUENCE [LARGE SCALE GENOMIC DNA]</scope>
    <source>
        <strain evidence="1 2">YoMME</strain>
    </source>
</reference>
<protein>
    <submittedName>
        <fullName evidence="1">Uncharacterized protein</fullName>
    </submittedName>
</protein>
<organism evidence="1 2">
    <name type="scientific">Paenibacillus profundus</name>
    <dbReference type="NCBI Taxonomy" id="1173085"/>
    <lineage>
        <taxon>Bacteria</taxon>
        <taxon>Bacillati</taxon>
        <taxon>Bacillota</taxon>
        <taxon>Bacilli</taxon>
        <taxon>Bacillales</taxon>
        <taxon>Paenibacillaceae</taxon>
        <taxon>Paenibacillus</taxon>
    </lineage>
</organism>
<evidence type="ECO:0000313" key="1">
    <source>
        <dbReference type="EMBL" id="MCE5173350.1"/>
    </source>
</evidence>
<dbReference type="Proteomes" id="UP001199916">
    <property type="component" value="Unassembled WGS sequence"/>
</dbReference>
<evidence type="ECO:0000313" key="2">
    <source>
        <dbReference type="Proteomes" id="UP001199916"/>
    </source>
</evidence>
<accession>A0ABS8YRV6</accession>
<keyword evidence="2" id="KW-1185">Reference proteome</keyword>
<sequence>MYDVAASGEMKGWRKLKGHQYEGTFDIYYKLKGSMLTTNVEDIRKVDLKKTAENHV</sequence>
<proteinExistence type="predicted"/>
<dbReference type="EMBL" id="JAJNBZ010000048">
    <property type="protein sequence ID" value="MCE5173350.1"/>
    <property type="molecule type" value="Genomic_DNA"/>
</dbReference>
<comment type="caution">
    <text evidence="1">The sequence shown here is derived from an EMBL/GenBank/DDBJ whole genome shotgun (WGS) entry which is preliminary data.</text>
</comment>